<gene>
    <name evidence="2" type="ORF">AVO45_13515</name>
</gene>
<reference evidence="2 3" key="1">
    <citation type="submission" date="2015-12" db="EMBL/GenBank/DDBJ databases">
        <authorList>
            <person name="Shamseldin A."/>
            <person name="Moawad H."/>
            <person name="Abd El-Rahim W.M."/>
            <person name="Sadowsky M.J."/>
        </authorList>
    </citation>
    <scope>NUCLEOTIDE SEQUENCE [LARGE SCALE GENOMIC DNA]</scope>
    <source>
        <strain evidence="2 3">ZGT118</strain>
    </source>
</reference>
<dbReference type="AlphaFoldDB" id="A0A0X3TCV3"/>
<dbReference type="InterPro" id="IPR018968">
    <property type="entry name" value="Phasin"/>
</dbReference>
<dbReference type="EMBL" id="LQBQ01000037">
    <property type="protein sequence ID" value="KUJ73617.1"/>
    <property type="molecule type" value="Genomic_DNA"/>
</dbReference>
<evidence type="ECO:0000313" key="3">
    <source>
        <dbReference type="Proteomes" id="UP000053791"/>
    </source>
</evidence>
<accession>A0A0X3TCV3</accession>
<dbReference type="RefSeq" id="WP_068349305.1">
    <property type="nucleotide sequence ID" value="NZ_LQBQ01000037.1"/>
</dbReference>
<evidence type="ECO:0000259" key="1">
    <source>
        <dbReference type="Pfam" id="PF09361"/>
    </source>
</evidence>
<comment type="caution">
    <text evidence="2">The sequence shown here is derived from an EMBL/GenBank/DDBJ whole genome shotgun (WGS) entry which is preliminary data.</text>
</comment>
<sequence length="149" mass="16947">MTRKKTKADAPKAFSDILKPLQAASSVNPLLKPQIEQFWDAQEKFLDETERFAHHWFERRHEAIRTALTAARAATAEGRADPAKAMEAMLDWQRHSMERLVEDAREWLDTMSRCASYATETEAEAVEETLEEAAEIARKSTKSAKSEPV</sequence>
<proteinExistence type="predicted"/>
<feature type="domain" description="Phasin" evidence="1">
    <location>
        <begin position="31"/>
        <end position="121"/>
    </location>
</feature>
<dbReference type="STRING" id="1685379.AVO45_13515"/>
<dbReference type="Proteomes" id="UP000053791">
    <property type="component" value="Unassembled WGS sequence"/>
</dbReference>
<keyword evidence="3" id="KW-1185">Reference proteome</keyword>
<name>A0A0X3TCV3_9RHOB</name>
<organism evidence="2 3">
    <name type="scientific">Ruegeria marisrubri</name>
    <dbReference type="NCBI Taxonomy" id="1685379"/>
    <lineage>
        <taxon>Bacteria</taxon>
        <taxon>Pseudomonadati</taxon>
        <taxon>Pseudomonadota</taxon>
        <taxon>Alphaproteobacteria</taxon>
        <taxon>Rhodobacterales</taxon>
        <taxon>Roseobacteraceae</taxon>
        <taxon>Ruegeria</taxon>
    </lineage>
</organism>
<protein>
    <recommendedName>
        <fullName evidence="1">Phasin domain-containing protein</fullName>
    </recommendedName>
</protein>
<dbReference type="OrthoDB" id="8138512at2"/>
<evidence type="ECO:0000313" key="2">
    <source>
        <dbReference type="EMBL" id="KUJ73617.1"/>
    </source>
</evidence>
<dbReference type="Pfam" id="PF09361">
    <property type="entry name" value="Phasin_2"/>
    <property type="match status" value="1"/>
</dbReference>